<dbReference type="GO" id="GO:0008270">
    <property type="term" value="F:zinc ion binding"/>
    <property type="evidence" value="ECO:0007669"/>
    <property type="project" value="InterPro"/>
</dbReference>
<dbReference type="Gene3D" id="3.10.170.10">
    <property type="match status" value="1"/>
</dbReference>
<feature type="region of interest" description="Disordered" evidence="2">
    <location>
        <begin position="1"/>
        <end position="35"/>
    </location>
</feature>
<keyword evidence="1" id="KW-0378">Hydrolase</keyword>
<feature type="compositionally biased region" description="Polar residues" evidence="2">
    <location>
        <begin position="1"/>
        <end position="10"/>
    </location>
</feature>
<keyword evidence="1" id="KW-0482">Metalloprotease</keyword>
<dbReference type="Pfam" id="PF02128">
    <property type="entry name" value="Peptidase_M36"/>
    <property type="match status" value="1"/>
</dbReference>
<keyword evidence="1" id="KW-0862">Zinc</keyword>
<dbReference type="HOGENOM" id="CLU_2237435_0_0_1"/>
<accession>A0A0D0DRK6</accession>
<dbReference type="GO" id="GO:0005615">
    <property type="term" value="C:extracellular space"/>
    <property type="evidence" value="ECO:0007669"/>
    <property type="project" value="InterPro"/>
</dbReference>
<feature type="compositionally biased region" description="Polar residues" evidence="2">
    <location>
        <begin position="21"/>
        <end position="31"/>
    </location>
</feature>
<comment type="subcellular location">
    <subcellularLocation>
        <location evidence="1">Secreted</location>
    </subcellularLocation>
</comment>
<reference evidence="3 4" key="1">
    <citation type="submission" date="2014-04" db="EMBL/GenBank/DDBJ databases">
        <authorList>
            <consortium name="DOE Joint Genome Institute"/>
            <person name="Kuo A."/>
            <person name="Kohler A."/>
            <person name="Jargeat P."/>
            <person name="Nagy L.G."/>
            <person name="Floudas D."/>
            <person name="Copeland A."/>
            <person name="Barry K.W."/>
            <person name="Cichocki N."/>
            <person name="Veneault-Fourrey C."/>
            <person name="LaButti K."/>
            <person name="Lindquist E.A."/>
            <person name="Lipzen A."/>
            <person name="Lundell T."/>
            <person name="Morin E."/>
            <person name="Murat C."/>
            <person name="Sun H."/>
            <person name="Tunlid A."/>
            <person name="Henrissat B."/>
            <person name="Grigoriev I.V."/>
            <person name="Hibbett D.S."/>
            <person name="Martin F."/>
            <person name="Nordberg H.P."/>
            <person name="Cantor M.N."/>
            <person name="Hua S.X."/>
        </authorList>
    </citation>
    <scope>NUCLEOTIDE SEQUENCE [LARGE SCALE GENOMIC DNA]</scope>
    <source>
        <strain evidence="3 4">Ve08.2h10</strain>
    </source>
</reference>
<reference evidence="4" key="2">
    <citation type="submission" date="2015-01" db="EMBL/GenBank/DDBJ databases">
        <title>Evolutionary Origins and Diversification of the Mycorrhizal Mutualists.</title>
        <authorList>
            <consortium name="DOE Joint Genome Institute"/>
            <consortium name="Mycorrhizal Genomics Consortium"/>
            <person name="Kohler A."/>
            <person name="Kuo A."/>
            <person name="Nagy L.G."/>
            <person name="Floudas D."/>
            <person name="Copeland A."/>
            <person name="Barry K.W."/>
            <person name="Cichocki N."/>
            <person name="Veneault-Fourrey C."/>
            <person name="LaButti K."/>
            <person name="Lindquist E.A."/>
            <person name="Lipzen A."/>
            <person name="Lundell T."/>
            <person name="Morin E."/>
            <person name="Murat C."/>
            <person name="Riley R."/>
            <person name="Ohm R."/>
            <person name="Sun H."/>
            <person name="Tunlid A."/>
            <person name="Henrissat B."/>
            <person name="Grigoriev I.V."/>
            <person name="Hibbett D.S."/>
            <person name="Martin F."/>
        </authorList>
    </citation>
    <scope>NUCLEOTIDE SEQUENCE [LARGE SCALE GENOMIC DNA]</scope>
    <source>
        <strain evidence="4">Ve08.2h10</strain>
    </source>
</reference>
<dbReference type="GO" id="GO:0006508">
    <property type="term" value="P:proteolysis"/>
    <property type="evidence" value="ECO:0007669"/>
    <property type="project" value="UniProtKB-KW"/>
</dbReference>
<evidence type="ECO:0000313" key="3">
    <source>
        <dbReference type="EMBL" id="KIK95718.1"/>
    </source>
</evidence>
<dbReference type="InParanoid" id="A0A0D0DRK6"/>
<dbReference type="EMBL" id="KN825025">
    <property type="protein sequence ID" value="KIK95718.1"/>
    <property type="molecule type" value="Genomic_DNA"/>
</dbReference>
<sequence length="105" mass="11220">MFSCTRTGGRTAQMYDKRSEGSVQGTSTADSSLFPCRSNPAATEEVSMAEVQSCIGATVVQLFYTSNIAHDNHMSFSGTLLTTDGIYGFTETGGNVQQYNVGRVS</sequence>
<evidence type="ECO:0000256" key="1">
    <source>
        <dbReference type="RuleBase" id="RU364017"/>
    </source>
</evidence>
<name>A0A0D0DRK6_9AGAM</name>
<proteinExistence type="inferred from homology"/>
<comment type="similarity">
    <text evidence="1">Belongs to the peptidase M36 family.</text>
</comment>
<comment type="cofactor">
    <cofactor evidence="1">
        <name>Zn(2+)</name>
        <dbReference type="ChEBI" id="CHEBI:29105"/>
    </cofactor>
</comment>
<dbReference type="GO" id="GO:0004222">
    <property type="term" value="F:metalloendopeptidase activity"/>
    <property type="evidence" value="ECO:0007669"/>
    <property type="project" value="InterPro"/>
</dbReference>
<dbReference type="InterPro" id="IPR001842">
    <property type="entry name" value="Peptidase_M36"/>
</dbReference>
<keyword evidence="1" id="KW-0964">Secreted</keyword>
<protein>
    <recommendedName>
        <fullName evidence="1">Extracellular metalloproteinase</fullName>
        <ecNumber evidence="1">3.4.24.-</ecNumber>
    </recommendedName>
    <alternativeName>
        <fullName evidence="1">Fungalysin</fullName>
    </alternativeName>
</protein>
<keyword evidence="1" id="KW-0479">Metal-binding</keyword>
<keyword evidence="4" id="KW-1185">Reference proteome</keyword>
<dbReference type="EC" id="3.4.24.-" evidence="1"/>
<keyword evidence="1" id="KW-0645">Protease</keyword>
<evidence type="ECO:0000313" key="4">
    <source>
        <dbReference type="Proteomes" id="UP000054538"/>
    </source>
</evidence>
<dbReference type="Proteomes" id="UP000054538">
    <property type="component" value="Unassembled WGS sequence"/>
</dbReference>
<keyword evidence="1" id="KW-0865">Zymogen</keyword>
<gene>
    <name evidence="3" type="ORF">PAXRUDRAFT_776587</name>
</gene>
<organism evidence="3 4">
    <name type="scientific">Paxillus rubicundulus Ve08.2h10</name>
    <dbReference type="NCBI Taxonomy" id="930991"/>
    <lineage>
        <taxon>Eukaryota</taxon>
        <taxon>Fungi</taxon>
        <taxon>Dikarya</taxon>
        <taxon>Basidiomycota</taxon>
        <taxon>Agaricomycotina</taxon>
        <taxon>Agaricomycetes</taxon>
        <taxon>Agaricomycetidae</taxon>
        <taxon>Boletales</taxon>
        <taxon>Paxilineae</taxon>
        <taxon>Paxillaceae</taxon>
        <taxon>Paxillus</taxon>
    </lineage>
</organism>
<dbReference type="AlphaFoldDB" id="A0A0D0DRK6"/>
<evidence type="ECO:0000256" key="2">
    <source>
        <dbReference type="SAM" id="MobiDB-lite"/>
    </source>
</evidence>